<reference evidence="2 3" key="1">
    <citation type="submission" date="2016-10" db="EMBL/GenBank/DDBJ databases">
        <title>Search of new enzymes for the oxidation of sulfur compounds.</title>
        <authorList>
            <person name="Novo A."/>
            <person name="Moreira I.S."/>
            <person name="Castro P.M."/>
        </authorList>
    </citation>
    <scope>NUCLEOTIDE SEQUENCE [LARGE SCALE GENOMIC DNA]</scope>
    <source>
        <strain evidence="2 3">A9</strain>
    </source>
</reference>
<proteinExistence type="predicted"/>
<dbReference type="AlphaFoldDB" id="A0AA94EKJ3"/>
<gene>
    <name evidence="2" type="ORF">A9HBioS_4227</name>
</gene>
<accession>A0AA94EKJ3</accession>
<sequence length="74" mass="8007">MTPKDPLCALGASTPACARLSRLQRTAINRQAHINALAFERLERERLTKEALERIDQAEADDTPGPAAGRSHGA</sequence>
<comment type="caution">
    <text evidence="2">The sequence shown here is derived from an EMBL/GenBank/DDBJ whole genome shotgun (WGS) entry which is preliminary data.</text>
</comment>
<feature type="region of interest" description="Disordered" evidence="1">
    <location>
        <begin position="53"/>
        <end position="74"/>
    </location>
</feature>
<evidence type="ECO:0000313" key="3">
    <source>
        <dbReference type="Proteomes" id="UP000288002"/>
    </source>
</evidence>
<dbReference type="Proteomes" id="UP000288002">
    <property type="component" value="Unassembled WGS sequence"/>
</dbReference>
<name>A0AA94EKJ3_9PSED</name>
<evidence type="ECO:0000256" key="1">
    <source>
        <dbReference type="SAM" id="MobiDB-lite"/>
    </source>
</evidence>
<protein>
    <submittedName>
        <fullName evidence="2">Uncharacterized protein</fullName>
    </submittedName>
</protein>
<evidence type="ECO:0000313" key="2">
    <source>
        <dbReference type="EMBL" id="RVD75965.1"/>
    </source>
</evidence>
<organism evidence="2 3">
    <name type="scientific">Pseudomonas koreensis</name>
    <dbReference type="NCBI Taxonomy" id="198620"/>
    <lineage>
        <taxon>Bacteria</taxon>
        <taxon>Pseudomonadati</taxon>
        <taxon>Pseudomonadota</taxon>
        <taxon>Gammaproteobacteria</taxon>
        <taxon>Pseudomonadales</taxon>
        <taxon>Pseudomonadaceae</taxon>
        <taxon>Pseudomonas</taxon>
    </lineage>
</organism>
<dbReference type="EMBL" id="MKWS01000015">
    <property type="protein sequence ID" value="RVD75965.1"/>
    <property type="molecule type" value="Genomic_DNA"/>
</dbReference>